<dbReference type="SUPFAM" id="SSF46785">
    <property type="entry name" value="Winged helix' DNA-binding domain"/>
    <property type="match status" value="1"/>
</dbReference>
<dbReference type="InterPro" id="IPR014036">
    <property type="entry name" value="DeoR-like_C"/>
</dbReference>
<dbReference type="GO" id="GO:0003677">
    <property type="term" value="F:DNA binding"/>
    <property type="evidence" value="ECO:0007669"/>
    <property type="project" value="UniProtKB-KW"/>
</dbReference>
<dbReference type="HOGENOM" id="CLU_060699_1_4_0"/>
<evidence type="ECO:0000256" key="3">
    <source>
        <dbReference type="ARBA" id="ARBA00023163"/>
    </source>
</evidence>
<dbReference type="AlphaFoldDB" id="B8G622"/>
<dbReference type="PROSITE" id="PS00894">
    <property type="entry name" value="HTH_DEOR_1"/>
    <property type="match status" value="1"/>
</dbReference>
<dbReference type="InterPro" id="IPR001034">
    <property type="entry name" value="DeoR_HTH"/>
</dbReference>
<dbReference type="Pfam" id="PF00455">
    <property type="entry name" value="DeoRC"/>
    <property type="match status" value="1"/>
</dbReference>
<keyword evidence="2" id="KW-0238">DNA-binding</keyword>
<dbReference type="SMART" id="SM01134">
    <property type="entry name" value="DeoRC"/>
    <property type="match status" value="1"/>
</dbReference>
<keyword evidence="6" id="KW-1185">Reference proteome</keyword>
<dbReference type="OrthoDB" id="9797223at2"/>
<evidence type="ECO:0000313" key="5">
    <source>
        <dbReference type="EMBL" id="ACL25755.1"/>
    </source>
</evidence>
<dbReference type="InterPro" id="IPR050313">
    <property type="entry name" value="Carb_Metab_HTH_regulators"/>
</dbReference>
<evidence type="ECO:0000256" key="2">
    <source>
        <dbReference type="ARBA" id="ARBA00023125"/>
    </source>
</evidence>
<dbReference type="Pfam" id="PF08220">
    <property type="entry name" value="HTH_DeoR"/>
    <property type="match status" value="1"/>
</dbReference>
<evidence type="ECO:0000313" key="6">
    <source>
        <dbReference type="Proteomes" id="UP000002508"/>
    </source>
</evidence>
<dbReference type="InterPro" id="IPR036388">
    <property type="entry name" value="WH-like_DNA-bd_sf"/>
</dbReference>
<dbReference type="SMART" id="SM00420">
    <property type="entry name" value="HTH_DEOR"/>
    <property type="match status" value="1"/>
</dbReference>
<evidence type="ECO:0000256" key="1">
    <source>
        <dbReference type="ARBA" id="ARBA00023015"/>
    </source>
</evidence>
<dbReference type="eggNOG" id="COG1349">
    <property type="taxonomic scope" value="Bacteria"/>
</dbReference>
<dbReference type="InterPro" id="IPR037171">
    <property type="entry name" value="NagB/RpiA_transferase-like"/>
</dbReference>
<dbReference type="KEGG" id="cag:Cagg_2894"/>
<dbReference type="GO" id="GO:0003700">
    <property type="term" value="F:DNA-binding transcription factor activity"/>
    <property type="evidence" value="ECO:0007669"/>
    <property type="project" value="InterPro"/>
</dbReference>
<dbReference type="Gene3D" id="3.40.50.1360">
    <property type="match status" value="1"/>
</dbReference>
<name>B8G622_CHLAD</name>
<feature type="domain" description="HTH deoR-type" evidence="4">
    <location>
        <begin position="15"/>
        <end position="70"/>
    </location>
</feature>
<dbReference type="STRING" id="326427.Cagg_2894"/>
<keyword evidence="3" id="KW-0804">Transcription</keyword>
<evidence type="ECO:0000259" key="4">
    <source>
        <dbReference type="PROSITE" id="PS51000"/>
    </source>
</evidence>
<dbReference type="PRINTS" id="PR00037">
    <property type="entry name" value="HTHLACR"/>
</dbReference>
<dbReference type="RefSeq" id="WP_015941611.1">
    <property type="nucleotide sequence ID" value="NC_011831.1"/>
</dbReference>
<gene>
    <name evidence="5" type="ordered locus">Cagg_2894</name>
</gene>
<protein>
    <submittedName>
        <fullName evidence="5">Transcriptional regulator, DeoR family</fullName>
    </submittedName>
</protein>
<sequence>MPSDDPITGDRSPLMLDRRSRIAELVRQRGSVRVNELAEFFGVTPVTIRNDLAALEREGVLIRDHGGAVALPTTSALIAFEQRTGLRLEAKARIGAAAAQFVNPGDTILLDAGTTVVEMVKHLRQRTPLTVVTNALNVVIELRHLNDVQVWMLGGMVHYATFGTLGPLVEQSLGHLVVEKLFLAAESVDASYGVTDSTSEIAQTKRALARAARRIILLADSSKWQRRGFIKVLPFESIETVITDTDLPEIDLRRMEEAGVRVMLV</sequence>
<dbReference type="Gene3D" id="1.10.10.10">
    <property type="entry name" value="Winged helix-like DNA-binding domain superfamily/Winged helix DNA-binding domain"/>
    <property type="match status" value="1"/>
</dbReference>
<dbReference type="InterPro" id="IPR018356">
    <property type="entry name" value="Tscrpt_reg_HTH_DeoR_CS"/>
</dbReference>
<accession>B8G622</accession>
<dbReference type="InterPro" id="IPR036390">
    <property type="entry name" value="WH_DNA-bd_sf"/>
</dbReference>
<dbReference type="PANTHER" id="PTHR30363">
    <property type="entry name" value="HTH-TYPE TRANSCRIPTIONAL REGULATOR SRLR-RELATED"/>
    <property type="match status" value="1"/>
</dbReference>
<dbReference type="PANTHER" id="PTHR30363:SF44">
    <property type="entry name" value="AGA OPERON TRANSCRIPTIONAL REPRESSOR-RELATED"/>
    <property type="match status" value="1"/>
</dbReference>
<dbReference type="SUPFAM" id="SSF100950">
    <property type="entry name" value="NagB/RpiA/CoA transferase-like"/>
    <property type="match status" value="1"/>
</dbReference>
<dbReference type="PROSITE" id="PS51000">
    <property type="entry name" value="HTH_DEOR_2"/>
    <property type="match status" value="1"/>
</dbReference>
<dbReference type="Proteomes" id="UP000002508">
    <property type="component" value="Chromosome"/>
</dbReference>
<reference evidence="5" key="1">
    <citation type="submission" date="2008-12" db="EMBL/GenBank/DDBJ databases">
        <title>Complete sequence of Chloroflexus aggregans DSM 9485.</title>
        <authorList>
            <consortium name="US DOE Joint Genome Institute"/>
            <person name="Lucas S."/>
            <person name="Copeland A."/>
            <person name="Lapidus A."/>
            <person name="Glavina del Rio T."/>
            <person name="Dalin E."/>
            <person name="Tice H."/>
            <person name="Pitluck S."/>
            <person name="Foster B."/>
            <person name="Larimer F."/>
            <person name="Land M."/>
            <person name="Hauser L."/>
            <person name="Kyrpides N."/>
            <person name="Mikhailova N."/>
            <person name="Bryant D."/>
            <person name="Richardson P."/>
        </authorList>
    </citation>
    <scope>NUCLEOTIDE SEQUENCE</scope>
    <source>
        <strain evidence="5">DSM 9485</strain>
    </source>
</reference>
<organism evidence="5 6">
    <name type="scientific">Chloroflexus aggregans (strain MD-66 / DSM 9485)</name>
    <dbReference type="NCBI Taxonomy" id="326427"/>
    <lineage>
        <taxon>Bacteria</taxon>
        <taxon>Bacillati</taxon>
        <taxon>Chloroflexota</taxon>
        <taxon>Chloroflexia</taxon>
        <taxon>Chloroflexales</taxon>
        <taxon>Chloroflexineae</taxon>
        <taxon>Chloroflexaceae</taxon>
        <taxon>Chloroflexus</taxon>
    </lineage>
</organism>
<keyword evidence="1" id="KW-0805">Transcription regulation</keyword>
<proteinExistence type="predicted"/>
<dbReference type="EMBL" id="CP001337">
    <property type="protein sequence ID" value="ACL25755.1"/>
    <property type="molecule type" value="Genomic_DNA"/>
</dbReference>